<proteinExistence type="predicted"/>
<reference evidence="1" key="2">
    <citation type="journal article" date="2021" name="PeerJ">
        <title>Extensive microbial diversity within the chicken gut microbiome revealed by metagenomics and culture.</title>
        <authorList>
            <person name="Gilroy R."/>
            <person name="Ravi A."/>
            <person name="Getino M."/>
            <person name="Pursley I."/>
            <person name="Horton D.L."/>
            <person name="Alikhan N.F."/>
            <person name="Baker D."/>
            <person name="Gharbi K."/>
            <person name="Hall N."/>
            <person name="Watson M."/>
            <person name="Adriaenssens E.M."/>
            <person name="Foster-Nyarko E."/>
            <person name="Jarju S."/>
            <person name="Secka A."/>
            <person name="Antonio M."/>
            <person name="Oren A."/>
            <person name="Chaudhuri R.R."/>
            <person name="La Ragione R."/>
            <person name="Hildebrand F."/>
            <person name="Pallen M.J."/>
        </authorList>
    </citation>
    <scope>NUCLEOTIDE SEQUENCE</scope>
    <source>
        <strain evidence="1">B2-22910</strain>
    </source>
</reference>
<evidence type="ECO:0000313" key="2">
    <source>
        <dbReference type="Proteomes" id="UP000823603"/>
    </source>
</evidence>
<organism evidence="1 2">
    <name type="scientific">Candidatus Cryptobacteroides faecavium</name>
    <dbReference type="NCBI Taxonomy" id="2840762"/>
    <lineage>
        <taxon>Bacteria</taxon>
        <taxon>Pseudomonadati</taxon>
        <taxon>Bacteroidota</taxon>
        <taxon>Bacteroidia</taxon>
        <taxon>Bacteroidales</taxon>
        <taxon>Candidatus Cryptobacteroides</taxon>
    </lineage>
</organism>
<dbReference type="AlphaFoldDB" id="A0A9D9NEC4"/>
<gene>
    <name evidence="1" type="ORF">IAB82_01705</name>
</gene>
<dbReference type="Gene3D" id="2.60.120.1390">
    <property type="match status" value="2"/>
</dbReference>
<dbReference type="EMBL" id="JADIMB010000024">
    <property type="protein sequence ID" value="MBO8470491.1"/>
    <property type="molecule type" value="Genomic_DNA"/>
</dbReference>
<dbReference type="PROSITE" id="PS51257">
    <property type="entry name" value="PROKAR_LIPOPROTEIN"/>
    <property type="match status" value="1"/>
</dbReference>
<dbReference type="InterPro" id="IPR021345">
    <property type="entry name" value="DUF2961"/>
</dbReference>
<name>A0A9D9NEC4_9BACT</name>
<dbReference type="Proteomes" id="UP000823603">
    <property type="component" value="Unassembled WGS sequence"/>
</dbReference>
<evidence type="ECO:0000313" key="1">
    <source>
        <dbReference type="EMBL" id="MBO8470491.1"/>
    </source>
</evidence>
<reference evidence="1" key="1">
    <citation type="submission" date="2020-10" db="EMBL/GenBank/DDBJ databases">
        <authorList>
            <person name="Gilroy R."/>
        </authorList>
    </citation>
    <scope>NUCLEOTIDE SEQUENCE</scope>
    <source>
        <strain evidence="1">B2-22910</strain>
    </source>
</reference>
<protein>
    <submittedName>
        <fullName evidence="1">DUF2961 domain-containing protein</fullName>
    </submittedName>
</protein>
<accession>A0A9D9NEC4</accession>
<sequence>MRKAVYFFCAVAAAVSCGRNSDKCVTLGSLLDEMVSYDVLASYPDPSYKTMQVSSYDRRTRDAQEPGWFANDDGFGYERADTVDGRIEKVLFDEKGPGAVTRIWMTTKDKTGILRFYFDGSDSPEVVIDSYDMDRFPVAAGSPLSLTHTHYDRNIKGVGGNTFFLPLPYSSSCRITLEETSGEERIPRYYQITYRKYSPGTEVETFTLENARRLEQKIAGTGKELLESRDYSAGTVCSRTFAAGDPAEDMLELPSGSKAVRNLSVEIAGVEDMSEMPEIMKTTRIQMFFDGKECVDCPLDCFFGAGYGAPPVSGRYLYSDGKGSFSARWVMPYRSDAKAGIVKNPEYDYSVSLECNVDDYEFTDNTLYFHATYNEEQGIKVGNDYSSNDNREWNFITIKGGRGVYCGDVLTLYNHCPSWYGEGDEKIWIDDDSFPSIMGTGTEDYYNCSWAPVVPFDTPFGGAPRADEDSSHGYNTFMRTRSLDVMTFRDSLVFDLEMLSWVPGTVDYRTASYWYGDISAQAE</sequence>
<dbReference type="Pfam" id="PF11175">
    <property type="entry name" value="DUF2961"/>
    <property type="match status" value="1"/>
</dbReference>
<comment type="caution">
    <text evidence="1">The sequence shown here is derived from an EMBL/GenBank/DDBJ whole genome shotgun (WGS) entry which is preliminary data.</text>
</comment>